<feature type="domain" description="Histidine kinase/HSP90-like ATPase" evidence="2">
    <location>
        <begin position="29"/>
        <end position="116"/>
    </location>
</feature>
<dbReference type="Gene3D" id="3.30.565.10">
    <property type="entry name" value="Histidine kinase-like ATPase, C-terminal domain"/>
    <property type="match status" value="1"/>
</dbReference>
<dbReference type="InterPro" id="IPR036890">
    <property type="entry name" value="HATPase_C_sf"/>
</dbReference>
<proteinExistence type="predicted"/>
<dbReference type="Proteomes" id="UP000539313">
    <property type="component" value="Unassembled WGS sequence"/>
</dbReference>
<dbReference type="PANTHER" id="PTHR35526:SF3">
    <property type="entry name" value="ANTI-SIGMA-F FACTOR RSBW"/>
    <property type="match status" value="1"/>
</dbReference>
<keyword evidence="1" id="KW-0808">Transferase</keyword>
<dbReference type="InterPro" id="IPR050267">
    <property type="entry name" value="Anti-sigma-factor_SerPK"/>
</dbReference>
<gene>
    <name evidence="3" type="ORF">HNR21_006810</name>
</gene>
<evidence type="ECO:0000256" key="1">
    <source>
        <dbReference type="ARBA" id="ARBA00022527"/>
    </source>
</evidence>
<dbReference type="CDD" id="cd16936">
    <property type="entry name" value="HATPase_RsbW-like"/>
    <property type="match status" value="1"/>
</dbReference>
<sequence length="136" mass="14971">MRTPAPPDEENRIHATFALAPDDRAPAGARERVARELHGWGLARLADDALTVVSELVTNAVRYGAAHITVNVEWHRTREAVEIAVWDDAPGTPQRREPDFVSETGRGLHIVERLSTGWGHRPGTGGIGKTVWAELR</sequence>
<evidence type="ECO:0000313" key="4">
    <source>
        <dbReference type="Proteomes" id="UP000539313"/>
    </source>
</evidence>
<dbReference type="AlphaFoldDB" id="A0A7W3N5I0"/>
<dbReference type="PANTHER" id="PTHR35526">
    <property type="entry name" value="ANTI-SIGMA-F FACTOR RSBW-RELATED"/>
    <property type="match status" value="1"/>
</dbReference>
<keyword evidence="1" id="KW-0723">Serine/threonine-protein kinase</keyword>
<evidence type="ECO:0000259" key="2">
    <source>
        <dbReference type="Pfam" id="PF13581"/>
    </source>
</evidence>
<dbReference type="Pfam" id="PF13581">
    <property type="entry name" value="HATPase_c_2"/>
    <property type="match status" value="1"/>
</dbReference>
<keyword evidence="4" id="KW-1185">Reference proteome</keyword>
<dbReference type="RefSeq" id="WP_182708331.1">
    <property type="nucleotide sequence ID" value="NZ_JACJII010000001.1"/>
</dbReference>
<evidence type="ECO:0000313" key="3">
    <source>
        <dbReference type="EMBL" id="MBA9007928.1"/>
    </source>
</evidence>
<organism evidence="3 4">
    <name type="scientific">Thermomonospora cellulosilytica</name>
    <dbReference type="NCBI Taxonomy" id="1411118"/>
    <lineage>
        <taxon>Bacteria</taxon>
        <taxon>Bacillati</taxon>
        <taxon>Actinomycetota</taxon>
        <taxon>Actinomycetes</taxon>
        <taxon>Streptosporangiales</taxon>
        <taxon>Thermomonosporaceae</taxon>
        <taxon>Thermomonospora</taxon>
    </lineage>
</organism>
<reference evidence="3 4" key="1">
    <citation type="submission" date="2020-08" db="EMBL/GenBank/DDBJ databases">
        <title>Sequencing the genomes of 1000 actinobacteria strains.</title>
        <authorList>
            <person name="Klenk H.-P."/>
        </authorList>
    </citation>
    <scope>NUCLEOTIDE SEQUENCE [LARGE SCALE GENOMIC DNA]</scope>
    <source>
        <strain evidence="3 4">DSM 45823</strain>
    </source>
</reference>
<dbReference type="GO" id="GO:0004674">
    <property type="term" value="F:protein serine/threonine kinase activity"/>
    <property type="evidence" value="ECO:0007669"/>
    <property type="project" value="UniProtKB-KW"/>
</dbReference>
<dbReference type="InterPro" id="IPR003594">
    <property type="entry name" value="HATPase_dom"/>
</dbReference>
<dbReference type="SUPFAM" id="SSF55874">
    <property type="entry name" value="ATPase domain of HSP90 chaperone/DNA topoisomerase II/histidine kinase"/>
    <property type="match status" value="1"/>
</dbReference>
<accession>A0A7W3N5I0</accession>
<name>A0A7W3N5I0_9ACTN</name>
<comment type="caution">
    <text evidence="3">The sequence shown here is derived from an EMBL/GenBank/DDBJ whole genome shotgun (WGS) entry which is preliminary data.</text>
</comment>
<keyword evidence="1" id="KW-0418">Kinase</keyword>
<dbReference type="EMBL" id="JACJII010000001">
    <property type="protein sequence ID" value="MBA9007928.1"/>
    <property type="molecule type" value="Genomic_DNA"/>
</dbReference>
<protein>
    <submittedName>
        <fullName evidence="3">Anti-sigma regulatory factor (Ser/Thr protein kinase)</fullName>
    </submittedName>
</protein>